<evidence type="ECO:0000256" key="3">
    <source>
        <dbReference type="ARBA" id="ARBA00022741"/>
    </source>
</evidence>
<dbReference type="GO" id="GO:0030956">
    <property type="term" value="C:glutamyl-tRNA(Gln) amidotransferase complex"/>
    <property type="evidence" value="ECO:0007669"/>
    <property type="project" value="InterPro"/>
</dbReference>
<dbReference type="PANTHER" id="PTHR11895">
    <property type="entry name" value="TRANSAMIDASE"/>
    <property type="match status" value="1"/>
</dbReference>
<dbReference type="InterPro" id="IPR020556">
    <property type="entry name" value="Amidase_CS"/>
</dbReference>
<keyword evidence="5 7" id="KW-0648">Protein biosynthesis</keyword>
<dbReference type="InterPro" id="IPR000120">
    <property type="entry name" value="Amidase"/>
</dbReference>
<evidence type="ECO:0000256" key="8">
    <source>
        <dbReference type="SAM" id="MobiDB-lite"/>
    </source>
</evidence>
<accession>A0A0G1X6L3</accession>
<keyword evidence="10" id="KW-0808">Transferase</keyword>
<keyword evidence="2 7" id="KW-0436">Ligase</keyword>
<dbReference type="AlphaFoldDB" id="A0A0G1X6L3"/>
<sequence>MEIREAEKLGIEKATEESLKIIKSKSELNAILSVNDKPKLSKSGSLNVPYICKDNIVTKELPTTAASKILEGFVSPYEATVVMKLREAGAVMVGKSNLDEFAMGSSTENSAFGPTKNPHDPTRVPGGSSGGSAAAVAAGMASFALGSDTGGSIRQPASFCGVVGLMPTYGRVSRYGLIAMASSLDRIGPITTNVKDAARVLRVIAGHDEHDSTTMAIEVPDYVAALDGDIKDLKIGVPKGFFDEGVDAPVAQAVQAAVDKLRQLGAIVSEIELPHAKFALATYYILQPSEVSANLARYDGIRYGLSASDAKNLWEVYDKSRAQGFGAEVKRRIMLGTYTLSAGFRDAYYDKAQRVRTLIKQDFDKAFKQVDVIITPTTPTVAFKLGERAKDPLSMYKADLLTTPASLAGIPVISVPCGEVEGLPVGLQIMGRQFDEKTILRVAYAYEQKQ</sequence>
<comment type="function">
    <text evidence="7">Allows the formation of correctly charged Gln-tRNA(Gln) through the transamidation of misacylated Glu-tRNA(Gln) in organisms which lack glutaminyl-tRNA synthetase. The reaction takes place in the presence of glutamine and ATP through an activated gamma-phospho-Glu-tRNA(Gln).</text>
</comment>
<dbReference type="InterPro" id="IPR004412">
    <property type="entry name" value="GatA"/>
</dbReference>
<comment type="similarity">
    <text evidence="1 7">Belongs to the amidase family. GatA subfamily.</text>
</comment>
<comment type="catalytic activity">
    <reaction evidence="6 7">
        <text>L-glutamyl-tRNA(Gln) + L-glutamine + ATP + H2O = L-glutaminyl-tRNA(Gln) + L-glutamate + ADP + phosphate + H(+)</text>
        <dbReference type="Rhea" id="RHEA:17521"/>
        <dbReference type="Rhea" id="RHEA-COMP:9681"/>
        <dbReference type="Rhea" id="RHEA-COMP:9684"/>
        <dbReference type="ChEBI" id="CHEBI:15377"/>
        <dbReference type="ChEBI" id="CHEBI:15378"/>
        <dbReference type="ChEBI" id="CHEBI:29985"/>
        <dbReference type="ChEBI" id="CHEBI:30616"/>
        <dbReference type="ChEBI" id="CHEBI:43474"/>
        <dbReference type="ChEBI" id="CHEBI:58359"/>
        <dbReference type="ChEBI" id="CHEBI:78520"/>
        <dbReference type="ChEBI" id="CHEBI:78521"/>
        <dbReference type="ChEBI" id="CHEBI:456216"/>
        <dbReference type="EC" id="6.3.5.7"/>
    </reaction>
</comment>
<dbReference type="PANTHER" id="PTHR11895:SF151">
    <property type="entry name" value="GLUTAMYL-TRNA(GLN) AMIDOTRANSFERASE SUBUNIT A"/>
    <property type="match status" value="1"/>
</dbReference>
<comment type="subunit">
    <text evidence="7">Heterotrimer of A, B and C subunits.</text>
</comment>
<evidence type="ECO:0000256" key="5">
    <source>
        <dbReference type="ARBA" id="ARBA00022917"/>
    </source>
</evidence>
<feature type="region of interest" description="Disordered" evidence="8">
    <location>
        <begin position="105"/>
        <end position="131"/>
    </location>
</feature>
<proteinExistence type="inferred from homology"/>
<dbReference type="GO" id="GO:0016740">
    <property type="term" value="F:transferase activity"/>
    <property type="evidence" value="ECO:0007669"/>
    <property type="project" value="UniProtKB-KW"/>
</dbReference>
<dbReference type="NCBIfam" id="TIGR00132">
    <property type="entry name" value="gatA"/>
    <property type="match status" value="1"/>
</dbReference>
<name>A0A0G1X6L3_UNCK3</name>
<dbReference type="PATRIC" id="fig|1620414.3.peg.361"/>
<feature type="active site" description="Charge relay system" evidence="7">
    <location>
        <position position="53"/>
    </location>
</feature>
<evidence type="ECO:0000313" key="11">
    <source>
        <dbReference type="Proteomes" id="UP000034913"/>
    </source>
</evidence>
<dbReference type="GO" id="GO:0006412">
    <property type="term" value="P:translation"/>
    <property type="evidence" value="ECO:0007669"/>
    <property type="project" value="UniProtKB-UniRule"/>
</dbReference>
<evidence type="ECO:0000256" key="4">
    <source>
        <dbReference type="ARBA" id="ARBA00022840"/>
    </source>
</evidence>
<evidence type="ECO:0000256" key="7">
    <source>
        <dbReference type="HAMAP-Rule" id="MF_00120"/>
    </source>
</evidence>
<keyword evidence="3 7" id="KW-0547">Nucleotide-binding</keyword>
<evidence type="ECO:0000313" key="10">
    <source>
        <dbReference type="EMBL" id="KKW26803.1"/>
    </source>
</evidence>
<dbReference type="GO" id="GO:0005524">
    <property type="term" value="F:ATP binding"/>
    <property type="evidence" value="ECO:0007669"/>
    <property type="project" value="UniProtKB-KW"/>
</dbReference>
<evidence type="ECO:0000256" key="1">
    <source>
        <dbReference type="ARBA" id="ARBA00008069"/>
    </source>
</evidence>
<feature type="domain" description="Amidase" evidence="9">
    <location>
        <begin position="46"/>
        <end position="440"/>
    </location>
</feature>
<dbReference type="InterPro" id="IPR023631">
    <property type="entry name" value="Amidase_dom"/>
</dbReference>
<dbReference type="Proteomes" id="UP000034913">
    <property type="component" value="Unassembled WGS sequence"/>
</dbReference>
<dbReference type="SUPFAM" id="SSF75304">
    <property type="entry name" value="Amidase signature (AS) enzymes"/>
    <property type="match status" value="1"/>
</dbReference>
<dbReference type="PROSITE" id="PS00571">
    <property type="entry name" value="AMIDASES"/>
    <property type="match status" value="1"/>
</dbReference>
<comment type="caution">
    <text evidence="10">The sequence shown here is derived from an EMBL/GenBank/DDBJ whole genome shotgun (WGS) entry which is preliminary data.</text>
</comment>
<dbReference type="Gene3D" id="3.90.1300.10">
    <property type="entry name" value="Amidase signature (AS) domain"/>
    <property type="match status" value="1"/>
</dbReference>
<dbReference type="GO" id="GO:0050567">
    <property type="term" value="F:glutaminyl-tRNA synthase (glutamine-hydrolyzing) activity"/>
    <property type="evidence" value="ECO:0007669"/>
    <property type="project" value="UniProtKB-UniRule"/>
</dbReference>
<dbReference type="EMBL" id="LCRB01000002">
    <property type="protein sequence ID" value="KKW26803.1"/>
    <property type="molecule type" value="Genomic_DNA"/>
</dbReference>
<gene>
    <name evidence="7" type="primary">gatA</name>
    <name evidence="10" type="ORF">VF00_C0002G0128</name>
</gene>
<dbReference type="Pfam" id="PF01425">
    <property type="entry name" value="Amidase"/>
    <property type="match status" value="1"/>
</dbReference>
<feature type="active site" description="Acyl-ester intermediate" evidence="7">
    <location>
        <position position="152"/>
    </location>
</feature>
<organism evidence="10 11">
    <name type="scientific">candidate division Kazan bacterium GW2011_GWB1_52_7</name>
    <dbReference type="NCBI Taxonomy" id="1620414"/>
    <lineage>
        <taxon>Bacteria</taxon>
        <taxon>Bacteria division Kazan-3B-28</taxon>
    </lineage>
</organism>
<keyword evidence="4 7" id="KW-0067">ATP-binding</keyword>
<dbReference type="EC" id="6.3.5.7" evidence="7"/>
<protein>
    <recommendedName>
        <fullName evidence="7">Glutamyl-tRNA(Gln) amidotransferase subunit A</fullName>
        <shortName evidence="7">Glu-ADT subunit A</shortName>
        <ecNumber evidence="7">6.3.5.7</ecNumber>
    </recommendedName>
</protein>
<feature type="active site" description="Charge relay system" evidence="7">
    <location>
        <position position="128"/>
    </location>
</feature>
<reference evidence="10 11" key="1">
    <citation type="journal article" date="2015" name="Nature">
        <title>rRNA introns, odd ribosomes, and small enigmatic genomes across a large radiation of phyla.</title>
        <authorList>
            <person name="Brown C.T."/>
            <person name="Hug L.A."/>
            <person name="Thomas B.C."/>
            <person name="Sharon I."/>
            <person name="Castelle C.J."/>
            <person name="Singh A."/>
            <person name="Wilkins M.J."/>
            <person name="Williams K.H."/>
            <person name="Banfield J.F."/>
        </authorList>
    </citation>
    <scope>NUCLEOTIDE SEQUENCE [LARGE SCALE GENOMIC DNA]</scope>
</reference>
<evidence type="ECO:0000256" key="6">
    <source>
        <dbReference type="ARBA" id="ARBA00047407"/>
    </source>
</evidence>
<dbReference type="HAMAP" id="MF_00120">
    <property type="entry name" value="GatA"/>
    <property type="match status" value="1"/>
</dbReference>
<evidence type="ECO:0000256" key="2">
    <source>
        <dbReference type="ARBA" id="ARBA00022598"/>
    </source>
</evidence>
<evidence type="ECO:0000259" key="9">
    <source>
        <dbReference type="Pfam" id="PF01425"/>
    </source>
</evidence>
<dbReference type="InterPro" id="IPR036928">
    <property type="entry name" value="AS_sf"/>
</dbReference>